<evidence type="ECO:0000313" key="4">
    <source>
        <dbReference type="Proteomes" id="UP001652741"/>
    </source>
</evidence>
<feature type="compositionally biased region" description="Pro residues" evidence="1">
    <location>
        <begin position="1169"/>
        <end position="1185"/>
    </location>
</feature>
<accession>A0A1S3MP15</accession>
<dbReference type="Bgee" id="ENSSSAG00000006124">
    <property type="expression patterns" value="Expressed in ovary and 22 other cell types or tissues"/>
</dbReference>
<keyword evidence="4" id="KW-1185">Reference proteome</keyword>
<dbReference type="Proteomes" id="UP001652741">
    <property type="component" value="Chromosome ssa16"/>
</dbReference>
<evidence type="ECO:0000259" key="2">
    <source>
        <dbReference type="Pfam" id="PF23415"/>
    </source>
</evidence>
<dbReference type="GO" id="GO:0031114">
    <property type="term" value="P:regulation of microtubule depolymerization"/>
    <property type="evidence" value="ECO:0007669"/>
    <property type="project" value="TreeGrafter"/>
</dbReference>
<dbReference type="Pfam" id="PF25281">
    <property type="entry name" value="MBL_MAP1B"/>
    <property type="match status" value="1"/>
</dbReference>
<feature type="compositionally biased region" description="Basic and acidic residues" evidence="1">
    <location>
        <begin position="513"/>
        <end position="561"/>
    </location>
</feature>
<feature type="compositionally biased region" description="Polar residues" evidence="1">
    <location>
        <begin position="1215"/>
        <end position="1227"/>
    </location>
</feature>
<feature type="compositionally biased region" description="Low complexity" evidence="1">
    <location>
        <begin position="1256"/>
        <end position="1272"/>
    </location>
</feature>
<organism evidence="4 5">
    <name type="scientific">Salmo salar</name>
    <name type="common">Atlantic salmon</name>
    <dbReference type="NCBI Taxonomy" id="8030"/>
    <lineage>
        <taxon>Eukaryota</taxon>
        <taxon>Metazoa</taxon>
        <taxon>Chordata</taxon>
        <taxon>Craniata</taxon>
        <taxon>Vertebrata</taxon>
        <taxon>Euteleostomi</taxon>
        <taxon>Actinopterygii</taxon>
        <taxon>Neopterygii</taxon>
        <taxon>Teleostei</taxon>
        <taxon>Protacanthopterygii</taxon>
        <taxon>Salmoniformes</taxon>
        <taxon>Salmonidae</taxon>
        <taxon>Salmoninae</taxon>
        <taxon>Salmo</taxon>
    </lineage>
</organism>
<feature type="region of interest" description="Disordered" evidence="1">
    <location>
        <begin position="513"/>
        <end position="747"/>
    </location>
</feature>
<evidence type="ECO:0000256" key="1">
    <source>
        <dbReference type="SAM" id="MobiDB-lite"/>
    </source>
</evidence>
<dbReference type="GO" id="GO:0045202">
    <property type="term" value="C:synapse"/>
    <property type="evidence" value="ECO:0007669"/>
    <property type="project" value="TreeGrafter"/>
</dbReference>
<dbReference type="GO" id="GO:0005829">
    <property type="term" value="C:cytosol"/>
    <property type="evidence" value="ECO:0007669"/>
    <property type="project" value="TreeGrafter"/>
</dbReference>
<gene>
    <name evidence="5" type="primary">LOC106573927</name>
</gene>
<evidence type="ECO:0000259" key="3">
    <source>
        <dbReference type="Pfam" id="PF25281"/>
    </source>
</evidence>
<dbReference type="InterPro" id="IPR026074">
    <property type="entry name" value="MAP1"/>
</dbReference>
<dbReference type="GO" id="GO:0008017">
    <property type="term" value="F:microtubule binding"/>
    <property type="evidence" value="ECO:0007669"/>
    <property type="project" value="InterPro"/>
</dbReference>
<dbReference type="KEGG" id="sasa:106573927"/>
<dbReference type="GO" id="GO:0007409">
    <property type="term" value="P:axonogenesis"/>
    <property type="evidence" value="ECO:0007669"/>
    <property type="project" value="TreeGrafter"/>
</dbReference>
<feature type="compositionally biased region" description="Polar residues" evidence="1">
    <location>
        <begin position="920"/>
        <end position="931"/>
    </location>
</feature>
<dbReference type="PANTHER" id="PTHR13843:SF11">
    <property type="entry name" value="MICROTUBULE-ASSOCIATED PROTEIN 1S"/>
    <property type="match status" value="1"/>
</dbReference>
<feature type="compositionally biased region" description="Basic and acidic residues" evidence="1">
    <location>
        <begin position="981"/>
        <end position="990"/>
    </location>
</feature>
<dbReference type="PANTHER" id="PTHR13843">
    <property type="entry name" value="MICROTUBULE-ASSOCIATED PROTEIN"/>
    <property type="match status" value="1"/>
</dbReference>
<dbReference type="OrthoDB" id="5371837at2759"/>
<dbReference type="GO" id="GO:0005875">
    <property type="term" value="C:microtubule associated complex"/>
    <property type="evidence" value="ECO:0007669"/>
    <property type="project" value="TreeGrafter"/>
</dbReference>
<dbReference type="InterPro" id="IPR057480">
    <property type="entry name" value="MAP1A/B/S-like_MBL"/>
</dbReference>
<proteinExistence type="predicted"/>
<dbReference type="OMA" id="VMHEWYA"/>
<dbReference type="STRING" id="8030.ENSSSAP00000012352"/>
<dbReference type="GO" id="GO:0005874">
    <property type="term" value="C:microtubule"/>
    <property type="evidence" value="ECO:0007669"/>
    <property type="project" value="InterPro"/>
</dbReference>
<feature type="compositionally biased region" description="Basic and acidic residues" evidence="1">
    <location>
        <begin position="570"/>
        <end position="678"/>
    </location>
</feature>
<feature type="compositionally biased region" description="Basic and acidic residues" evidence="1">
    <location>
        <begin position="700"/>
        <end position="726"/>
    </location>
</feature>
<feature type="compositionally biased region" description="Low complexity" evidence="1">
    <location>
        <begin position="1228"/>
        <end position="1247"/>
    </location>
</feature>
<feature type="region of interest" description="Disordered" evidence="1">
    <location>
        <begin position="842"/>
        <end position="931"/>
    </location>
</feature>
<protein>
    <submittedName>
        <fullName evidence="5">Microtubule-associated protein 1B isoform X1</fullName>
    </submittedName>
</protein>
<dbReference type="GO" id="GO:0003779">
    <property type="term" value="F:actin binding"/>
    <property type="evidence" value="ECO:0007669"/>
    <property type="project" value="TreeGrafter"/>
</dbReference>
<dbReference type="PaxDb" id="8030-ENSSSAP00000012352"/>
<dbReference type="Pfam" id="PF23415">
    <property type="entry name" value="MAPB1_N"/>
    <property type="match status" value="1"/>
</dbReference>
<dbReference type="GO" id="GO:0000226">
    <property type="term" value="P:microtubule cytoskeleton organization"/>
    <property type="evidence" value="ECO:0007669"/>
    <property type="project" value="InterPro"/>
</dbReference>
<feature type="region of interest" description="Disordered" evidence="1">
    <location>
        <begin position="1052"/>
        <end position="1272"/>
    </location>
</feature>
<dbReference type="GeneID" id="106573927"/>
<dbReference type="RefSeq" id="XP_014004864.1">
    <property type="nucleotide sequence ID" value="XM_014149389.2"/>
</dbReference>
<feature type="compositionally biased region" description="Low complexity" evidence="1">
    <location>
        <begin position="1197"/>
        <end position="1206"/>
    </location>
</feature>
<name>A0A1S3MP15_SALSA</name>
<dbReference type="InterPro" id="IPR056617">
    <property type="entry name" value="MAP1B/S_N"/>
</dbReference>
<evidence type="ECO:0000313" key="5">
    <source>
        <dbReference type="RefSeq" id="XP_014004864.1"/>
    </source>
</evidence>
<sequence length="1394" mass="152270">MALFAKLFNMATQQTEEVEAMENVNRTLHPGFSNDKYSLLVIVGEHSRTGLVDYVVVEIERGIRSWDVDLTACNLDEQLKLFVSRHSAFFSEEIKGQRTLQHGGDVLDTQVMVNPSHELVCSEVRRLISDVSRHKLLVLAGQCVEEAGDLVLQTGCFSLSDFIQIFADEEIGELLSSADPTQKANLTLSCPNSGVWKNSVLEKHNLQDFINIKTNPPSVLPAMEGLQEFTEYLSESLEPQSPFDLLEPPSTVGFLKLSRPCCYLFPGGRGDSAFFAVNGFNVLVNGGSDPRSCFWKLVRHLDRVDSLLLTHIGTDNLPGVNSLLQRKAVELEEEHSTDSQINEDWMKNLISPEIGVVFLNAPERLKLFRSDPKELRSCDQVALTLQHLERLTINPEPLSRSNGPSIDPLILFQKMGVGRLEMYILNPVKGSKDLEAFMKTWPGNGSNIKGSEMPLSCLVSISALLVWHPASPQEKIIRVLFPGCTPQAKILEGLEKVKHLEFLKHPAVSLRDLEASKSDKQPKRAESRESLKSLSKDSRPSSALLKDKVGRGDVKKQDMKSKPKAPSDIANKEWKEGEDKSKLKDGDAKQRPPKAEKLLPKKEPLKDEKKEVRKDEKASAGVVKKEENFEKKKEPVKKETLGPRQKKDIKHDQKKDLKKEVKPEERKPTKPLNKDVKKATTGPSLGNAEAKKSLVKNGTLKKDAIPKKDSLNKVAKLKTDKKEPENQKASASVGDADRSKMSTPEDMTAEFENLRAENAKSEKRTAVVVNTIATENGSRANAERGEILESPQKFSCMVTLPNPEKTLGTISPLAKTPKSDHSVNFDLTPTEYRLLDGALRNGQEDACTSSDEKTLELVSPADSAPNSAGHTPFHQSPEEDAQGSGEDSSLGGRVPSLGFEDCNVMGSCRNSEVGSLRGNLENSTSSQDKQSSLLTLSPFMLPDSVSPNITSMPAEIGSPHSTEVDESLSVSFEQVLPSIDESPKGDHMDRSYSNGHFADSDPKMGMSLPLSTSHNMRPPGDGSEERLPGLHGLLPDVPHDVDLCLVSPCEFKHSKSPENQQQHLSLGLATGSPRELSEDSNHSQELAKPQSGINSDRHSPQGQETPPMSASESLNTATDSDIPPGTEDCPSITADMDSDEDSGSFLPHHPHDHPSSYYSNRGAQYSSQDPPPAPMKDLPPLPPQPGTCMTDPEADAPSKTSKSAATKTKKPAGVTQRSASASSTALNSKTKAGSTTGTLKTTSSLDTRPSSRNTTSGSRPGTSKSVSSGSLGSKVSAAGSAPVYLDMAYLPSGCASATIDVEFFRRLRSSCYIVSGDEPLKESVMRPILDALLEGKTAWPDVQVTLIPTFDSLTMHEWYQETHERQRELGITVLGSNSTVAMQEETFPACKVEF</sequence>
<feature type="domain" description="Microtubule-associated protein 1B/S N-terminal" evidence="2">
    <location>
        <begin position="39"/>
        <end position="235"/>
    </location>
</feature>
<dbReference type="GO" id="GO:0016358">
    <property type="term" value="P:dendrite development"/>
    <property type="evidence" value="ECO:0007669"/>
    <property type="project" value="TreeGrafter"/>
</dbReference>
<feature type="compositionally biased region" description="Polar residues" evidence="1">
    <location>
        <begin position="1100"/>
        <end position="1119"/>
    </location>
</feature>
<feature type="region of interest" description="Disordered" evidence="1">
    <location>
        <begin position="946"/>
        <end position="1039"/>
    </location>
</feature>
<dbReference type="GO" id="GO:0030425">
    <property type="term" value="C:dendrite"/>
    <property type="evidence" value="ECO:0007669"/>
    <property type="project" value="TreeGrafter"/>
</dbReference>
<reference evidence="5" key="1">
    <citation type="submission" date="2025-08" db="UniProtKB">
        <authorList>
            <consortium name="RefSeq"/>
        </authorList>
    </citation>
    <scope>IDENTIFICATION</scope>
</reference>
<feature type="domain" description="Microtubule-associated protein 1A/B/S-like MBL-like" evidence="3">
    <location>
        <begin position="241"/>
        <end position="514"/>
    </location>
</feature>
<dbReference type="GO" id="GO:0043025">
    <property type="term" value="C:neuronal cell body"/>
    <property type="evidence" value="ECO:0007669"/>
    <property type="project" value="TreeGrafter"/>
</dbReference>